<organism evidence="1">
    <name type="scientific">bioreactor metagenome</name>
    <dbReference type="NCBI Taxonomy" id="1076179"/>
    <lineage>
        <taxon>unclassified sequences</taxon>
        <taxon>metagenomes</taxon>
        <taxon>ecological metagenomes</taxon>
    </lineage>
</organism>
<comment type="caution">
    <text evidence="1">The sequence shown here is derived from an EMBL/GenBank/DDBJ whole genome shotgun (WGS) entry which is preliminary data.</text>
</comment>
<dbReference type="EMBL" id="VSSQ01000291">
    <property type="protein sequence ID" value="MPL89943.1"/>
    <property type="molecule type" value="Genomic_DNA"/>
</dbReference>
<reference evidence="1" key="1">
    <citation type="submission" date="2019-08" db="EMBL/GenBank/DDBJ databases">
        <authorList>
            <person name="Kucharzyk K."/>
            <person name="Murdoch R.W."/>
            <person name="Higgins S."/>
            <person name="Loffler F."/>
        </authorList>
    </citation>
    <scope>NUCLEOTIDE SEQUENCE</scope>
</reference>
<protein>
    <submittedName>
        <fullName evidence="1">Uncharacterized protein</fullName>
    </submittedName>
</protein>
<accession>A0A644VH42</accession>
<name>A0A644VH42_9ZZZZ</name>
<proteinExistence type="predicted"/>
<sequence length="144" mass="16677">MIYVDILITIIMKKFVFVLFIIALSATKSFSQTQRYYCEVKGIEKDFSSGLKIIFDFGNISSYNIWGDLSGKLKFVNENGEVIDFNSMVDAANYMVNKGWKFQQAYSSIYGGHPIIHWIFYKDAESFEKAIEGIITKEEYKKQK</sequence>
<evidence type="ECO:0000313" key="1">
    <source>
        <dbReference type="EMBL" id="MPL89943.1"/>
    </source>
</evidence>
<gene>
    <name evidence="1" type="ORF">SDC9_35985</name>
</gene>
<dbReference type="AlphaFoldDB" id="A0A644VH42"/>